<dbReference type="EMBL" id="GL573507">
    <property type="protein sequence ID" value="ELR07182.1"/>
    <property type="molecule type" value="Genomic_DNA"/>
</dbReference>
<dbReference type="VEuPathDB" id="FungiDB:GMDG_08309"/>
<dbReference type="Proteomes" id="UP000011064">
    <property type="component" value="Unassembled WGS sequence"/>
</dbReference>
<dbReference type="PANTHER" id="PTHR37535">
    <property type="entry name" value="FLUG DOMAIN PROTEIN"/>
    <property type="match status" value="1"/>
</dbReference>
<keyword evidence="2" id="KW-1185">Reference proteome</keyword>
<evidence type="ECO:0000313" key="2">
    <source>
        <dbReference type="Proteomes" id="UP000011064"/>
    </source>
</evidence>
<evidence type="ECO:0000313" key="1">
    <source>
        <dbReference type="EMBL" id="ELR07182.1"/>
    </source>
</evidence>
<dbReference type="STRING" id="658429.L8G248"/>
<reference evidence="2" key="1">
    <citation type="submission" date="2010-09" db="EMBL/GenBank/DDBJ databases">
        <title>The genome sequence of Geomyces destructans 20631-21.</title>
        <authorList>
            <consortium name="The Broad Institute Genome Sequencing Platform"/>
            <person name="Cuomo C.A."/>
            <person name="Blehert D.S."/>
            <person name="Lorch J.M."/>
            <person name="Young S.K."/>
            <person name="Zeng Q."/>
            <person name="Gargeya S."/>
            <person name="Fitzgerald M."/>
            <person name="Haas B."/>
            <person name="Abouelleil A."/>
            <person name="Alvarado L."/>
            <person name="Arachchi H.M."/>
            <person name="Berlin A."/>
            <person name="Brown A."/>
            <person name="Chapman S.B."/>
            <person name="Chen Z."/>
            <person name="Dunbar C."/>
            <person name="Freedman E."/>
            <person name="Gearin G."/>
            <person name="Gellesch M."/>
            <person name="Goldberg J."/>
            <person name="Griggs A."/>
            <person name="Gujja S."/>
            <person name="Heiman D."/>
            <person name="Howarth C."/>
            <person name="Larson L."/>
            <person name="Lui A."/>
            <person name="MacDonald P.J.P."/>
            <person name="Montmayeur A."/>
            <person name="Murphy C."/>
            <person name="Neiman D."/>
            <person name="Pearson M."/>
            <person name="Priest M."/>
            <person name="Roberts A."/>
            <person name="Saif S."/>
            <person name="Shea T."/>
            <person name="Shenoy N."/>
            <person name="Sisk P."/>
            <person name="Stolte C."/>
            <person name="Sykes S."/>
            <person name="Wortman J."/>
            <person name="Nusbaum C."/>
            <person name="Birren B."/>
        </authorList>
    </citation>
    <scope>NUCLEOTIDE SEQUENCE [LARGE SCALE GENOMIC DNA]</scope>
    <source>
        <strain evidence="2">ATCC MYA-4855 / 20631-21</strain>
    </source>
</reference>
<dbReference type="AlphaFoldDB" id="L8G248"/>
<organism evidence="1 2">
    <name type="scientific">Pseudogymnoascus destructans (strain ATCC MYA-4855 / 20631-21)</name>
    <name type="common">Bat white-nose syndrome fungus</name>
    <name type="synonym">Geomyces destructans</name>
    <dbReference type="NCBI Taxonomy" id="658429"/>
    <lineage>
        <taxon>Eukaryota</taxon>
        <taxon>Fungi</taxon>
        <taxon>Dikarya</taxon>
        <taxon>Ascomycota</taxon>
        <taxon>Pezizomycotina</taxon>
        <taxon>Leotiomycetes</taxon>
        <taxon>Thelebolales</taxon>
        <taxon>Thelebolaceae</taxon>
        <taxon>Pseudogymnoascus</taxon>
    </lineage>
</organism>
<name>L8G248_PSED2</name>
<proteinExistence type="predicted"/>
<protein>
    <submittedName>
        <fullName evidence="1">Uncharacterized protein</fullName>
    </submittedName>
</protein>
<gene>
    <name evidence="1" type="ORF">GMDG_08309</name>
</gene>
<dbReference type="InterPro" id="IPR021842">
    <property type="entry name" value="DUF3435"/>
</dbReference>
<dbReference type="InParanoid" id="L8G248"/>
<sequence>MLFKVKAFKSPSIYSPEKLYSLNVLQGMNEQELPLKDEMLDNFVFCQAVREAEGVHIAHNLQLSSASVRYRMKIGGQIIGFKQVTKLYVLRDGAAKALNESPDVSDSVQNLILQHASIDTFLKHYLDRNINVDIQNIYRGLEPQKALMRFACSMSRSTPGAPGS</sequence>
<dbReference type="HOGENOM" id="CLU_1781958_0_0_1"/>
<accession>L8G248</accession>
<dbReference type="PANTHER" id="PTHR37535:SF2">
    <property type="entry name" value="FINGER DOMAIN PROTEIN, PUTATIVE (AFU_ORTHOLOGUE AFUA_6G09300)-RELATED"/>
    <property type="match status" value="1"/>
</dbReference>
<dbReference type="Pfam" id="PF11917">
    <property type="entry name" value="DUF3435"/>
    <property type="match status" value="1"/>
</dbReference>